<dbReference type="PANTHER" id="PTHR45657:SF1">
    <property type="entry name" value="CRAL-TRIO DOMAIN-CONTAINING PROTEIN YKL091C-RELATED"/>
    <property type="match status" value="1"/>
</dbReference>
<dbReference type="PANTHER" id="PTHR45657">
    <property type="entry name" value="CRAL-TRIO DOMAIN-CONTAINING PROTEIN YKL091C-RELATED"/>
    <property type="match status" value="1"/>
</dbReference>
<keyword evidence="3" id="KW-1185">Reference proteome</keyword>
<dbReference type="SUPFAM" id="SSF52087">
    <property type="entry name" value="CRAL/TRIO domain"/>
    <property type="match status" value="1"/>
</dbReference>
<dbReference type="InterPro" id="IPR036865">
    <property type="entry name" value="CRAL-TRIO_dom_sf"/>
</dbReference>
<gene>
    <name evidence="2" type="ORF">CTEN210_14412</name>
</gene>
<name>A0AAD3D765_9STRA</name>
<protein>
    <recommendedName>
        <fullName evidence="1">CRAL-TRIO domain-containing protein</fullName>
    </recommendedName>
</protein>
<comment type="caution">
    <text evidence="2">The sequence shown here is derived from an EMBL/GenBank/DDBJ whole genome shotgun (WGS) entry which is preliminary data.</text>
</comment>
<organism evidence="2 3">
    <name type="scientific">Chaetoceros tenuissimus</name>
    <dbReference type="NCBI Taxonomy" id="426638"/>
    <lineage>
        <taxon>Eukaryota</taxon>
        <taxon>Sar</taxon>
        <taxon>Stramenopiles</taxon>
        <taxon>Ochrophyta</taxon>
        <taxon>Bacillariophyta</taxon>
        <taxon>Coscinodiscophyceae</taxon>
        <taxon>Chaetocerotophycidae</taxon>
        <taxon>Chaetocerotales</taxon>
        <taxon>Chaetocerotaceae</taxon>
        <taxon>Chaetoceros</taxon>
    </lineage>
</organism>
<dbReference type="Proteomes" id="UP001054902">
    <property type="component" value="Unassembled WGS sequence"/>
</dbReference>
<proteinExistence type="predicted"/>
<evidence type="ECO:0000313" key="2">
    <source>
        <dbReference type="EMBL" id="GFH57936.1"/>
    </source>
</evidence>
<reference evidence="2 3" key="1">
    <citation type="journal article" date="2021" name="Sci. Rep.">
        <title>The genome of the diatom Chaetoceros tenuissimus carries an ancient integrated fragment of an extant virus.</title>
        <authorList>
            <person name="Hongo Y."/>
            <person name="Kimura K."/>
            <person name="Takaki Y."/>
            <person name="Yoshida Y."/>
            <person name="Baba S."/>
            <person name="Kobayashi G."/>
            <person name="Nagasaki K."/>
            <person name="Hano T."/>
            <person name="Tomaru Y."/>
        </authorList>
    </citation>
    <scope>NUCLEOTIDE SEQUENCE [LARGE SCALE GENOMIC DNA]</scope>
    <source>
        <strain evidence="2 3">NIES-3715</strain>
    </source>
</reference>
<sequence length="427" mass="47893">MAEEITAAMKQWSLDDLVEKSGTAQTKTEKALNWGRPGYLTKSDLDVYVKFRDEVEKRGGEFKNTVYSFTEVEGEVYTLTRWLRARKYVLADTIKMVEEATGERAVPRAVDYYPDAEAALGVDPSIFISQYPQLYSGFSKDGCPVFYSKPGILNIDGIECMTTIDGILKFHWHVMQHDYKKRLLQFKKDNPSFTRFECVSILDLSGLAASNLNSRTLDIIKKQAFIDSLCFPETMNKMLVVNAPRFFSATWGIIKGFVDARTAAKIEVVSSSSAAQKKLKEIIDVDQIPSDYGGTAESTHVTLAKDAAVNADKGGRSRLKAEVMYVRSYLSWKFQMKEDEEADIWVYTRAKTGATFTISDASTKKPLAPPVVIKHNVSKDDDNTNPTNGQITTQRISGVSEVKVKAENLKSRMSSESYLVVVNIYKK</sequence>
<dbReference type="EMBL" id="BLLK01000060">
    <property type="protein sequence ID" value="GFH57936.1"/>
    <property type="molecule type" value="Genomic_DNA"/>
</dbReference>
<accession>A0AAD3D765</accession>
<feature type="domain" description="CRAL-TRIO" evidence="1">
    <location>
        <begin position="123"/>
        <end position="300"/>
    </location>
</feature>
<dbReference type="PROSITE" id="PS50191">
    <property type="entry name" value="CRAL_TRIO"/>
    <property type="match status" value="1"/>
</dbReference>
<dbReference type="AlphaFoldDB" id="A0AAD3D765"/>
<evidence type="ECO:0000313" key="3">
    <source>
        <dbReference type="Proteomes" id="UP001054902"/>
    </source>
</evidence>
<dbReference type="SMART" id="SM00516">
    <property type="entry name" value="SEC14"/>
    <property type="match status" value="1"/>
</dbReference>
<dbReference type="CDD" id="cd00170">
    <property type="entry name" value="SEC14"/>
    <property type="match status" value="1"/>
</dbReference>
<dbReference type="InterPro" id="IPR001251">
    <property type="entry name" value="CRAL-TRIO_dom"/>
</dbReference>
<evidence type="ECO:0000259" key="1">
    <source>
        <dbReference type="PROSITE" id="PS50191"/>
    </source>
</evidence>
<dbReference type="Gene3D" id="3.40.525.10">
    <property type="entry name" value="CRAL-TRIO lipid binding domain"/>
    <property type="match status" value="1"/>
</dbReference>
<dbReference type="InterPro" id="IPR051026">
    <property type="entry name" value="PI/PC_transfer"/>
</dbReference>
<dbReference type="Pfam" id="PF00650">
    <property type="entry name" value="CRAL_TRIO"/>
    <property type="match status" value="1"/>
</dbReference>